<dbReference type="PANTHER" id="PTHR20992:SF9">
    <property type="entry name" value="AT15442P-RELATED"/>
    <property type="match status" value="1"/>
</dbReference>
<gene>
    <name evidence="2" type="ORF">COT88_00050</name>
</gene>
<dbReference type="PANTHER" id="PTHR20992">
    <property type="entry name" value="AT15442P-RELATED"/>
    <property type="match status" value="1"/>
</dbReference>
<protein>
    <recommendedName>
        <fullName evidence="4">TIGR00341 family protein</fullName>
    </recommendedName>
</protein>
<reference evidence="3" key="1">
    <citation type="submission" date="2017-09" db="EMBL/GenBank/DDBJ databases">
        <title>Depth-based differentiation of microbial function through sediment-hosted aquifers and enrichment of novel symbionts in the deep terrestrial subsurface.</title>
        <authorList>
            <person name="Probst A.J."/>
            <person name="Ladd B."/>
            <person name="Jarett J.K."/>
            <person name="Geller-Mcgrath D.E."/>
            <person name="Sieber C.M.K."/>
            <person name="Emerson J.B."/>
            <person name="Anantharaman K."/>
            <person name="Thomas B.C."/>
            <person name="Malmstrom R."/>
            <person name="Stieglmeier M."/>
            <person name="Klingl A."/>
            <person name="Woyke T."/>
            <person name="Ryan C.M."/>
            <person name="Banfield J.F."/>
        </authorList>
    </citation>
    <scope>NUCLEOTIDE SEQUENCE [LARGE SCALE GENOMIC DNA]</scope>
</reference>
<keyword evidence="1" id="KW-0812">Transmembrane</keyword>
<sequence>MVETKVSKDKSEGDILAIKARDQYKTVDELMKKSESNSVYYTLLVLSSSIIAFGLLLNNSAVVIGGMLVTPVLTPVLFISLGIVINEVDLVKRVGMLLAKSFLIIGGAGYLSSLVFGASEMPILFENSMRTAALYFMVALGAGIAAGFAWTRKDVVDALPGV</sequence>
<evidence type="ECO:0000256" key="1">
    <source>
        <dbReference type="SAM" id="Phobius"/>
    </source>
</evidence>
<feature type="transmembrane region" description="Helical" evidence="1">
    <location>
        <begin position="39"/>
        <end position="57"/>
    </location>
</feature>
<feature type="transmembrane region" description="Helical" evidence="1">
    <location>
        <begin position="131"/>
        <end position="150"/>
    </location>
</feature>
<dbReference type="Proteomes" id="UP000230776">
    <property type="component" value="Unassembled WGS sequence"/>
</dbReference>
<comment type="caution">
    <text evidence="2">The sequence shown here is derived from an EMBL/GenBank/DDBJ whole genome shotgun (WGS) entry which is preliminary data.</text>
</comment>
<evidence type="ECO:0000313" key="2">
    <source>
        <dbReference type="EMBL" id="PIR98722.1"/>
    </source>
</evidence>
<feature type="transmembrane region" description="Helical" evidence="1">
    <location>
        <begin position="63"/>
        <end position="85"/>
    </location>
</feature>
<dbReference type="InterPro" id="IPR005240">
    <property type="entry name" value="DUF389"/>
</dbReference>
<dbReference type="AlphaFoldDB" id="A0A2H0VHZ8"/>
<dbReference type="Pfam" id="PF04087">
    <property type="entry name" value="DUF389"/>
    <property type="match status" value="1"/>
</dbReference>
<keyword evidence="1" id="KW-1133">Transmembrane helix</keyword>
<dbReference type="EMBL" id="PFAG01000001">
    <property type="protein sequence ID" value="PIR98722.1"/>
    <property type="molecule type" value="Genomic_DNA"/>
</dbReference>
<feature type="non-terminal residue" evidence="2">
    <location>
        <position position="162"/>
    </location>
</feature>
<feature type="transmembrane region" description="Helical" evidence="1">
    <location>
        <begin position="97"/>
        <end position="119"/>
    </location>
</feature>
<keyword evidence="1" id="KW-0472">Membrane</keyword>
<name>A0A2H0VHZ8_9BACT</name>
<evidence type="ECO:0000313" key="3">
    <source>
        <dbReference type="Proteomes" id="UP000230776"/>
    </source>
</evidence>
<accession>A0A2H0VHZ8</accession>
<proteinExistence type="predicted"/>
<organism evidence="2 3">
    <name type="scientific">Candidatus Colwellbacteria bacterium CG10_big_fil_rev_8_21_14_0_10_41_28</name>
    <dbReference type="NCBI Taxonomy" id="1974539"/>
    <lineage>
        <taxon>Bacteria</taxon>
        <taxon>Candidatus Colwelliibacteriota</taxon>
    </lineage>
</organism>
<evidence type="ECO:0008006" key="4">
    <source>
        <dbReference type="Google" id="ProtNLM"/>
    </source>
</evidence>